<dbReference type="InterPro" id="IPR016169">
    <property type="entry name" value="FAD-bd_PCMH_sub2"/>
</dbReference>
<dbReference type="Gene3D" id="3.30.43.10">
    <property type="entry name" value="Uridine Diphospho-n-acetylenolpyruvylglucosamine Reductase, domain 2"/>
    <property type="match status" value="1"/>
</dbReference>
<evidence type="ECO:0000313" key="2">
    <source>
        <dbReference type="EMBL" id="KAK9150788.1"/>
    </source>
</evidence>
<dbReference type="PANTHER" id="PTHR32448">
    <property type="entry name" value="OS08G0158400 PROTEIN"/>
    <property type="match status" value="1"/>
</dbReference>
<feature type="domain" description="FAD linked oxidase N-terminal" evidence="1">
    <location>
        <begin position="195"/>
        <end position="268"/>
    </location>
</feature>
<comment type="caution">
    <text evidence="2">The sequence shown here is derived from an EMBL/GenBank/DDBJ whole genome shotgun (WGS) entry which is preliminary data.</text>
</comment>
<dbReference type="SUPFAM" id="SSF56176">
    <property type="entry name" value="FAD-binding/transporter-associated domain-like"/>
    <property type="match status" value="1"/>
</dbReference>
<dbReference type="InterPro" id="IPR016167">
    <property type="entry name" value="FAD-bd_PCMH_sub1"/>
</dbReference>
<name>A0AAP0PN66_9MAGN</name>
<gene>
    <name evidence="2" type="ORF">Syun_009097</name>
</gene>
<dbReference type="Gene3D" id="3.30.465.10">
    <property type="match status" value="1"/>
</dbReference>
<dbReference type="InterPro" id="IPR036318">
    <property type="entry name" value="FAD-bd_PCMH-like_sf"/>
</dbReference>
<dbReference type="Pfam" id="PF01565">
    <property type="entry name" value="FAD_binding_4"/>
    <property type="match status" value="1"/>
</dbReference>
<reference evidence="2 3" key="1">
    <citation type="submission" date="2024-01" db="EMBL/GenBank/DDBJ databases">
        <title>Genome assemblies of Stephania.</title>
        <authorList>
            <person name="Yang L."/>
        </authorList>
    </citation>
    <scope>NUCLEOTIDE SEQUENCE [LARGE SCALE GENOMIC DNA]</scope>
    <source>
        <strain evidence="2">YNDBR</strain>
        <tissue evidence="2">Leaf</tissue>
    </source>
</reference>
<accession>A0AAP0PN66</accession>
<evidence type="ECO:0000259" key="1">
    <source>
        <dbReference type="Pfam" id="PF01565"/>
    </source>
</evidence>
<dbReference type="AlphaFoldDB" id="A0AAP0PN66"/>
<dbReference type="Proteomes" id="UP001420932">
    <property type="component" value="Unassembled WGS sequence"/>
</dbReference>
<evidence type="ECO:0000313" key="3">
    <source>
        <dbReference type="Proteomes" id="UP001420932"/>
    </source>
</evidence>
<dbReference type="EMBL" id="JBBNAF010000004">
    <property type="protein sequence ID" value="KAK9150788.1"/>
    <property type="molecule type" value="Genomic_DNA"/>
</dbReference>
<proteinExistence type="predicted"/>
<dbReference type="GO" id="GO:0050660">
    <property type="term" value="F:flavin adenine dinucleotide binding"/>
    <property type="evidence" value="ECO:0007669"/>
    <property type="project" value="InterPro"/>
</dbReference>
<sequence>MKKRPPISSSSAIERKLSSSSWIGVSSSVVVAESYAVKFAIQNCLGFPKSRKVYYDAKDLVDFINSPAPHHSEIEPIVYNHYKKMNLTGYFPLLISDGSRDELILQQRTIFTNQGIDGFLECLAINFDQYGKIEVYAPKDVSYMKILQSAIRNDRFKSPETPKPLLIVTPRHELILHITTTCSIRHDRPCRSSRIDVDIEDNSVWVQAGATIGELYYRIAMESPIHNFSSGFVTTIGVGGHFSVGGYGAMMRKYGLAADNAVEARLVNVN</sequence>
<protein>
    <recommendedName>
        <fullName evidence="1">FAD linked oxidase N-terminal domain-containing protein</fullName>
    </recommendedName>
</protein>
<keyword evidence="3" id="KW-1185">Reference proteome</keyword>
<organism evidence="2 3">
    <name type="scientific">Stephania yunnanensis</name>
    <dbReference type="NCBI Taxonomy" id="152371"/>
    <lineage>
        <taxon>Eukaryota</taxon>
        <taxon>Viridiplantae</taxon>
        <taxon>Streptophyta</taxon>
        <taxon>Embryophyta</taxon>
        <taxon>Tracheophyta</taxon>
        <taxon>Spermatophyta</taxon>
        <taxon>Magnoliopsida</taxon>
        <taxon>Ranunculales</taxon>
        <taxon>Menispermaceae</taxon>
        <taxon>Menispermoideae</taxon>
        <taxon>Cissampelideae</taxon>
        <taxon>Stephania</taxon>
    </lineage>
</organism>
<dbReference type="InterPro" id="IPR006094">
    <property type="entry name" value="Oxid_FAD_bind_N"/>
</dbReference>